<dbReference type="KEGG" id="fpf:DCC35_10440"/>
<dbReference type="InterPro" id="IPR001173">
    <property type="entry name" value="Glyco_trans_2-like"/>
</dbReference>
<reference evidence="7 8" key="1">
    <citation type="submission" date="2018-04" db="EMBL/GenBank/DDBJ databases">
        <title>Complete genome uncultured novel isolate.</title>
        <authorList>
            <person name="Merlino G."/>
        </authorList>
    </citation>
    <scope>NUCLEOTIDE SEQUENCE [LARGE SCALE GENOMIC DNA]</scope>
    <source>
        <strain evidence="8">R1DC9</strain>
    </source>
</reference>
<keyword evidence="3" id="KW-0328">Glycosyltransferase</keyword>
<dbReference type="AlphaFoldDB" id="A0A4D7JQT0"/>
<feature type="domain" description="Glycosyltransferase 2-like" evidence="6">
    <location>
        <begin position="6"/>
        <end position="106"/>
    </location>
</feature>
<evidence type="ECO:0000313" key="7">
    <source>
        <dbReference type="EMBL" id="QCK15132.1"/>
    </source>
</evidence>
<dbReference type="OrthoDB" id="9810303at2"/>
<sequence length="221" mass="25543">MNNNFSIIIPVINEELNLIKLLPFLLNNIDSRDEIIIVDGGSSDNTQTLIKKYSKVRYYHSDKCSRAIQLNIGANNAINNILYFLHADTLPPENFRNKIIDALNHGHRMGGFKMNLDQANSKLLVINSYFSGKKGVFNGGGDQSLFIRKSDFYEGGKYDERFCIMEDFNFYLRNKGRFGYHIIQEDILVSSRKYINNSWLKVNFINAIALLRFSWDTPRIK</sequence>
<dbReference type="EMBL" id="CP028923">
    <property type="protein sequence ID" value="QCK15132.1"/>
    <property type="molecule type" value="Genomic_DNA"/>
</dbReference>
<keyword evidence="4 7" id="KW-0808">Transferase</keyword>
<evidence type="ECO:0000256" key="5">
    <source>
        <dbReference type="ARBA" id="ARBA00023136"/>
    </source>
</evidence>
<proteinExistence type="predicted"/>
<evidence type="ECO:0000313" key="8">
    <source>
        <dbReference type="Proteomes" id="UP000298616"/>
    </source>
</evidence>
<keyword evidence="8" id="KW-1185">Reference proteome</keyword>
<dbReference type="InterPro" id="IPR029044">
    <property type="entry name" value="Nucleotide-diphossugar_trans"/>
</dbReference>
<dbReference type="RefSeq" id="WP_137090717.1">
    <property type="nucleotide sequence ID" value="NZ_CP028923.1"/>
</dbReference>
<evidence type="ECO:0000256" key="1">
    <source>
        <dbReference type="ARBA" id="ARBA00004236"/>
    </source>
</evidence>
<evidence type="ECO:0000256" key="4">
    <source>
        <dbReference type="ARBA" id="ARBA00022679"/>
    </source>
</evidence>
<dbReference type="SUPFAM" id="SSF53448">
    <property type="entry name" value="Nucleotide-diphospho-sugar transferases"/>
    <property type="match status" value="1"/>
</dbReference>
<evidence type="ECO:0000259" key="6">
    <source>
        <dbReference type="Pfam" id="PF00535"/>
    </source>
</evidence>
<dbReference type="GO" id="GO:0005886">
    <property type="term" value="C:plasma membrane"/>
    <property type="evidence" value="ECO:0007669"/>
    <property type="project" value="UniProtKB-SubCell"/>
</dbReference>
<gene>
    <name evidence="7" type="ORF">DCC35_10440</name>
</gene>
<accession>A0A4D7JQT0</accession>
<name>A0A4D7JQT0_9BACT</name>
<dbReference type="PANTHER" id="PTHR43646:SF2">
    <property type="entry name" value="GLYCOSYLTRANSFERASE 2-LIKE DOMAIN-CONTAINING PROTEIN"/>
    <property type="match status" value="1"/>
</dbReference>
<dbReference type="Proteomes" id="UP000298616">
    <property type="component" value="Chromosome"/>
</dbReference>
<comment type="subcellular location">
    <subcellularLocation>
        <location evidence="1">Cell membrane</location>
    </subcellularLocation>
</comment>
<keyword evidence="5" id="KW-0472">Membrane</keyword>
<evidence type="ECO:0000256" key="3">
    <source>
        <dbReference type="ARBA" id="ARBA00022676"/>
    </source>
</evidence>
<dbReference type="PANTHER" id="PTHR43646">
    <property type="entry name" value="GLYCOSYLTRANSFERASE"/>
    <property type="match status" value="1"/>
</dbReference>
<dbReference type="GO" id="GO:0016757">
    <property type="term" value="F:glycosyltransferase activity"/>
    <property type="evidence" value="ECO:0007669"/>
    <property type="project" value="UniProtKB-KW"/>
</dbReference>
<dbReference type="Pfam" id="PF00535">
    <property type="entry name" value="Glycos_transf_2"/>
    <property type="match status" value="1"/>
</dbReference>
<keyword evidence="2" id="KW-1003">Cell membrane</keyword>
<dbReference type="Gene3D" id="3.90.550.10">
    <property type="entry name" value="Spore Coat Polysaccharide Biosynthesis Protein SpsA, Chain A"/>
    <property type="match status" value="1"/>
</dbReference>
<organism evidence="7 8">
    <name type="scientific">Mangrovivirga cuniculi</name>
    <dbReference type="NCBI Taxonomy" id="2715131"/>
    <lineage>
        <taxon>Bacteria</taxon>
        <taxon>Pseudomonadati</taxon>
        <taxon>Bacteroidota</taxon>
        <taxon>Cytophagia</taxon>
        <taxon>Cytophagales</taxon>
        <taxon>Mangrovivirgaceae</taxon>
        <taxon>Mangrovivirga</taxon>
    </lineage>
</organism>
<protein>
    <submittedName>
        <fullName evidence="7">Glycosyl transferase</fullName>
    </submittedName>
</protein>
<evidence type="ECO:0000256" key="2">
    <source>
        <dbReference type="ARBA" id="ARBA00022475"/>
    </source>
</evidence>